<proteinExistence type="predicted"/>
<dbReference type="Proteomes" id="UP000824091">
    <property type="component" value="Unassembled WGS sequence"/>
</dbReference>
<protein>
    <submittedName>
        <fullName evidence="4">ABC-F type ribosomal protection protein</fullName>
    </submittedName>
</protein>
<dbReference type="EMBL" id="DVMO01000074">
    <property type="protein sequence ID" value="HIU27714.1"/>
    <property type="molecule type" value="Genomic_DNA"/>
</dbReference>
<dbReference type="PANTHER" id="PTHR42855:SF2">
    <property type="entry name" value="DRUG RESISTANCE ABC TRANSPORTER,ATP-BINDING PROTEIN"/>
    <property type="match status" value="1"/>
</dbReference>
<dbReference type="PROSITE" id="PS50893">
    <property type="entry name" value="ABC_TRANSPORTER_2"/>
    <property type="match status" value="1"/>
</dbReference>
<reference evidence="4" key="1">
    <citation type="submission" date="2020-10" db="EMBL/GenBank/DDBJ databases">
        <authorList>
            <person name="Gilroy R."/>
        </authorList>
    </citation>
    <scope>NUCLEOTIDE SEQUENCE</scope>
    <source>
        <strain evidence="4">11300</strain>
    </source>
</reference>
<organism evidence="4 5">
    <name type="scientific">Candidatus Fimisoma avicola</name>
    <dbReference type="NCBI Taxonomy" id="2840826"/>
    <lineage>
        <taxon>Bacteria</taxon>
        <taxon>Bacillati</taxon>
        <taxon>Bacillota</taxon>
        <taxon>Clostridia</taxon>
        <taxon>Eubacteriales</taxon>
        <taxon>Candidatus Fimisoma</taxon>
    </lineage>
</organism>
<sequence length="496" mass="55634">MSMIKVENLTFSYPSGYENIFENVNFKIDTDWKLGFIGRNGRGKTTFLKLLMGMYAYEGKISSSVIFDYFPYQADDESLLTNEVLAGICPNAQDWEIIKELSLLGVAADVLWQPYETLSKGQQTKVMLAALFLNEGHFLLIDEPTDHLDAAGRQAVASYLEKKKGFILVSHDREFLDSCIDHVLSLNRSDIEVQSGNFSSWYENFQRRQMAETTQDRRLQKDIERLRKAAGQTGVWAGRVESSKYGCGPADRGYIGHKSAKMMKRAKSIQSRQQKAADEKAGLLKNAEKTEPLKLFPMEYRTRRMISVTDLVIFYGGKQVCGPLSFEVCCGDRIALDGGNGSGKSSLIKLLANMDVGHDSAGAPGYSGTINTGSGLVISYVPQDASFLEGTLSDFAGRKGIDESLFKTVLRKMDFDRGQFEKDLKELSVGQKKKVLLAGSICQRAHLYIWDEPLNYIDIYSRMQIEDLIAGYSPSMIFVEHDRAFRQTVATRQIKL</sequence>
<dbReference type="InterPro" id="IPR003439">
    <property type="entry name" value="ABC_transporter-like_ATP-bd"/>
</dbReference>
<dbReference type="InterPro" id="IPR027417">
    <property type="entry name" value="P-loop_NTPase"/>
</dbReference>
<name>A0A9D1L7C1_9FIRM</name>
<dbReference type="PROSITE" id="PS00211">
    <property type="entry name" value="ABC_TRANSPORTER_1"/>
    <property type="match status" value="2"/>
</dbReference>
<dbReference type="AlphaFoldDB" id="A0A9D1L7C1"/>
<dbReference type="InterPro" id="IPR017871">
    <property type="entry name" value="ABC_transporter-like_CS"/>
</dbReference>
<dbReference type="InterPro" id="IPR051309">
    <property type="entry name" value="ABCF_ATPase"/>
</dbReference>
<dbReference type="InterPro" id="IPR003593">
    <property type="entry name" value="AAA+_ATPase"/>
</dbReference>
<keyword evidence="1" id="KW-0547">Nucleotide-binding</keyword>
<dbReference type="SMART" id="SM00382">
    <property type="entry name" value="AAA"/>
    <property type="match status" value="2"/>
</dbReference>
<evidence type="ECO:0000256" key="2">
    <source>
        <dbReference type="ARBA" id="ARBA00022840"/>
    </source>
</evidence>
<gene>
    <name evidence="4" type="primary">abc-f</name>
    <name evidence="4" type="ORF">IAD16_04995</name>
</gene>
<accession>A0A9D1L7C1</accession>
<feature type="domain" description="ABC transporter" evidence="3">
    <location>
        <begin position="4"/>
        <end position="213"/>
    </location>
</feature>
<dbReference type="PANTHER" id="PTHR42855">
    <property type="entry name" value="ABC TRANSPORTER ATP-BINDING SUBUNIT"/>
    <property type="match status" value="1"/>
</dbReference>
<comment type="caution">
    <text evidence="4">The sequence shown here is derived from an EMBL/GenBank/DDBJ whole genome shotgun (WGS) entry which is preliminary data.</text>
</comment>
<evidence type="ECO:0000256" key="1">
    <source>
        <dbReference type="ARBA" id="ARBA00022741"/>
    </source>
</evidence>
<reference evidence="4" key="2">
    <citation type="journal article" date="2021" name="PeerJ">
        <title>Extensive microbial diversity within the chicken gut microbiome revealed by metagenomics and culture.</title>
        <authorList>
            <person name="Gilroy R."/>
            <person name="Ravi A."/>
            <person name="Getino M."/>
            <person name="Pursley I."/>
            <person name="Horton D.L."/>
            <person name="Alikhan N.F."/>
            <person name="Baker D."/>
            <person name="Gharbi K."/>
            <person name="Hall N."/>
            <person name="Watson M."/>
            <person name="Adriaenssens E.M."/>
            <person name="Foster-Nyarko E."/>
            <person name="Jarju S."/>
            <person name="Secka A."/>
            <person name="Antonio M."/>
            <person name="Oren A."/>
            <person name="Chaudhuri R.R."/>
            <person name="La Ragione R."/>
            <person name="Hildebrand F."/>
            <person name="Pallen M.J."/>
        </authorList>
    </citation>
    <scope>NUCLEOTIDE SEQUENCE</scope>
    <source>
        <strain evidence="4">11300</strain>
    </source>
</reference>
<dbReference type="Gene3D" id="3.40.50.300">
    <property type="entry name" value="P-loop containing nucleotide triphosphate hydrolases"/>
    <property type="match status" value="2"/>
</dbReference>
<dbReference type="CDD" id="cd03221">
    <property type="entry name" value="ABCF_EF-3"/>
    <property type="match status" value="2"/>
</dbReference>
<dbReference type="GO" id="GO:0016887">
    <property type="term" value="F:ATP hydrolysis activity"/>
    <property type="evidence" value="ECO:0007669"/>
    <property type="project" value="InterPro"/>
</dbReference>
<dbReference type="SUPFAM" id="SSF52540">
    <property type="entry name" value="P-loop containing nucleoside triphosphate hydrolases"/>
    <property type="match status" value="2"/>
</dbReference>
<evidence type="ECO:0000313" key="5">
    <source>
        <dbReference type="Proteomes" id="UP000824091"/>
    </source>
</evidence>
<dbReference type="Pfam" id="PF00005">
    <property type="entry name" value="ABC_tran"/>
    <property type="match status" value="2"/>
</dbReference>
<keyword evidence="2" id="KW-0067">ATP-binding</keyword>
<evidence type="ECO:0000313" key="4">
    <source>
        <dbReference type="EMBL" id="HIU27714.1"/>
    </source>
</evidence>
<dbReference type="NCBIfam" id="NF000355">
    <property type="entry name" value="ribo_prot_ABC_F"/>
    <property type="match status" value="1"/>
</dbReference>
<evidence type="ECO:0000259" key="3">
    <source>
        <dbReference type="PROSITE" id="PS50893"/>
    </source>
</evidence>
<dbReference type="GO" id="GO:0005524">
    <property type="term" value="F:ATP binding"/>
    <property type="evidence" value="ECO:0007669"/>
    <property type="project" value="UniProtKB-KW"/>
</dbReference>